<reference evidence="6 7" key="1">
    <citation type="submission" date="2020-08" db="EMBL/GenBank/DDBJ databases">
        <title>Genome public.</title>
        <authorList>
            <person name="Liu C."/>
            <person name="Sun Q."/>
        </authorList>
    </citation>
    <scope>NUCLEOTIDE SEQUENCE [LARGE SCALE GENOMIC DNA]</scope>
    <source>
        <strain evidence="6 7">M29</strain>
    </source>
</reference>
<dbReference type="SUPFAM" id="SSF53850">
    <property type="entry name" value="Periplasmic binding protein-like II"/>
    <property type="match status" value="1"/>
</dbReference>
<evidence type="ECO:0000259" key="5">
    <source>
        <dbReference type="PROSITE" id="PS50931"/>
    </source>
</evidence>
<comment type="similarity">
    <text evidence="1">Belongs to the LysR transcriptional regulatory family.</text>
</comment>
<dbReference type="PANTHER" id="PTHR30126">
    <property type="entry name" value="HTH-TYPE TRANSCRIPTIONAL REGULATOR"/>
    <property type="match status" value="1"/>
</dbReference>
<proteinExistence type="inferred from homology"/>
<accession>A0ABR7IKR1</accession>
<gene>
    <name evidence="6" type="ORF">H8Z82_13335</name>
</gene>
<dbReference type="InterPro" id="IPR005119">
    <property type="entry name" value="LysR_subst-bd"/>
</dbReference>
<dbReference type="Gene3D" id="1.10.10.10">
    <property type="entry name" value="Winged helix-like DNA-binding domain superfamily/Winged helix DNA-binding domain"/>
    <property type="match status" value="1"/>
</dbReference>
<keyword evidence="4" id="KW-0804">Transcription</keyword>
<dbReference type="Gene3D" id="3.40.190.10">
    <property type="entry name" value="Periplasmic binding protein-like II"/>
    <property type="match status" value="2"/>
</dbReference>
<protein>
    <submittedName>
        <fullName evidence="6">LysR family transcriptional regulator</fullName>
    </submittedName>
</protein>
<dbReference type="PRINTS" id="PR00039">
    <property type="entry name" value="HTHLYSR"/>
</dbReference>
<evidence type="ECO:0000256" key="1">
    <source>
        <dbReference type="ARBA" id="ARBA00009437"/>
    </source>
</evidence>
<evidence type="ECO:0000256" key="2">
    <source>
        <dbReference type="ARBA" id="ARBA00023015"/>
    </source>
</evidence>
<keyword evidence="2" id="KW-0805">Transcription regulation</keyword>
<organism evidence="6 7">
    <name type="scientific">Blautia difficilis</name>
    <dbReference type="NCBI Taxonomy" id="2763027"/>
    <lineage>
        <taxon>Bacteria</taxon>
        <taxon>Bacillati</taxon>
        <taxon>Bacillota</taxon>
        <taxon>Clostridia</taxon>
        <taxon>Lachnospirales</taxon>
        <taxon>Lachnospiraceae</taxon>
        <taxon>Blautia</taxon>
    </lineage>
</organism>
<dbReference type="Pfam" id="PF03466">
    <property type="entry name" value="LysR_substrate"/>
    <property type="match status" value="1"/>
</dbReference>
<dbReference type="EMBL" id="JACOQG010000025">
    <property type="protein sequence ID" value="MBC5780614.1"/>
    <property type="molecule type" value="Genomic_DNA"/>
</dbReference>
<dbReference type="PANTHER" id="PTHR30126:SF40">
    <property type="entry name" value="HTH-TYPE TRANSCRIPTIONAL REGULATOR GLTR"/>
    <property type="match status" value="1"/>
</dbReference>
<evidence type="ECO:0000313" key="6">
    <source>
        <dbReference type="EMBL" id="MBC5780614.1"/>
    </source>
</evidence>
<dbReference type="Proteomes" id="UP000649826">
    <property type="component" value="Unassembled WGS sequence"/>
</dbReference>
<evidence type="ECO:0000256" key="4">
    <source>
        <dbReference type="ARBA" id="ARBA00023163"/>
    </source>
</evidence>
<evidence type="ECO:0000256" key="3">
    <source>
        <dbReference type="ARBA" id="ARBA00023125"/>
    </source>
</evidence>
<dbReference type="SUPFAM" id="SSF46785">
    <property type="entry name" value="Winged helix' DNA-binding domain"/>
    <property type="match status" value="1"/>
</dbReference>
<keyword evidence="7" id="KW-1185">Reference proteome</keyword>
<dbReference type="InterPro" id="IPR036390">
    <property type="entry name" value="WH_DNA-bd_sf"/>
</dbReference>
<sequence length="288" mass="33748">MGEFKKIMLDHRTETFMAVCNVMNYREAAELLHITQPAVTQHIQFLEKEYGCRLFLYENRKLTKTPAAQMLEDYLRSVQQRENFLREKIKNNGLRELRIGATKTIGDYVITDRIHDFLNQPDTALTLIVDNTKHLLHLLEQNTLDYAIIEGFFDKNRFGSQLYRREPFVGICPKDHPFAGREVSVEEILKETLIHREKGSGTLAILEEKLLEHNESLERFHRHICISSFKMIIDLIKSGYGISFVYEILAKSDPELGIFTLKGEPIVREFNVIYLKHADVREKMEWFL</sequence>
<dbReference type="Pfam" id="PF00126">
    <property type="entry name" value="HTH_1"/>
    <property type="match status" value="1"/>
</dbReference>
<dbReference type="InterPro" id="IPR036388">
    <property type="entry name" value="WH-like_DNA-bd_sf"/>
</dbReference>
<feature type="domain" description="HTH lysR-type" evidence="5">
    <location>
        <begin position="14"/>
        <end position="65"/>
    </location>
</feature>
<dbReference type="PROSITE" id="PS50931">
    <property type="entry name" value="HTH_LYSR"/>
    <property type="match status" value="1"/>
</dbReference>
<name>A0ABR7IKR1_9FIRM</name>
<comment type="caution">
    <text evidence="6">The sequence shown here is derived from an EMBL/GenBank/DDBJ whole genome shotgun (WGS) entry which is preliminary data.</text>
</comment>
<evidence type="ECO:0000313" key="7">
    <source>
        <dbReference type="Proteomes" id="UP000649826"/>
    </source>
</evidence>
<keyword evidence="3" id="KW-0238">DNA-binding</keyword>
<dbReference type="InterPro" id="IPR000847">
    <property type="entry name" value="LysR_HTH_N"/>
</dbReference>